<accession>A0A3B0LZC4</accession>
<dbReference type="InterPro" id="IPR003358">
    <property type="entry name" value="tRNA_(Gua-N-7)_MeTrfase_Trmb"/>
</dbReference>
<sequence>MMKNVITPEVNEEGKVIRRVRSFVRRQGRLTPRQENALQMLWPKMGVDFTGEPLSFDLLFGNNAPVILEIGFGMGASLVAMAEQNPAKNFLGIEVHTPGIGACLAAAKEANLSNLRVMCHDAIEVLETMLPDNSLNMVQLFFPDPWHKLRHNKRRIVQQSFAKLVLHKLELGGIFHIATDWQPYAEHMLNVMREISDYRNLSAAGDYVQRPATRPVTKFEKRGQQLGHGVFDLMFERIK</sequence>
<comment type="function">
    <text evidence="2 7">Catalyzes the formation of N(7)-methylguanine at position 46 (m7G46) in tRNA.</text>
</comment>
<dbReference type="SUPFAM" id="SSF53335">
    <property type="entry name" value="S-adenosyl-L-methionine-dependent methyltransferases"/>
    <property type="match status" value="1"/>
</dbReference>
<evidence type="ECO:0000256" key="6">
    <source>
        <dbReference type="ARBA" id="ARBA00022694"/>
    </source>
</evidence>
<dbReference type="InterPro" id="IPR055361">
    <property type="entry name" value="tRNA_methyltr_TrmB_bact"/>
</dbReference>
<dbReference type="CDD" id="cd02440">
    <property type="entry name" value="AdoMet_MTases"/>
    <property type="match status" value="1"/>
</dbReference>
<dbReference type="PANTHER" id="PTHR23417">
    <property type="entry name" value="3-DEOXY-D-MANNO-OCTULOSONIC-ACID TRANSFERASE/TRNA GUANINE-N 7 - -METHYLTRANSFERASE"/>
    <property type="match status" value="1"/>
</dbReference>
<feature type="binding site" evidence="7">
    <location>
        <position position="121"/>
    </location>
    <ligand>
        <name>S-adenosyl-L-methionine</name>
        <dbReference type="ChEBI" id="CHEBI:59789"/>
    </ligand>
</feature>
<dbReference type="PANTHER" id="PTHR23417:SF14">
    <property type="entry name" value="PENTACOTRIPEPTIDE-REPEAT REGION OF PRORP DOMAIN-CONTAINING PROTEIN"/>
    <property type="match status" value="1"/>
</dbReference>
<comment type="similarity">
    <text evidence="7">Belongs to the class I-like SAM-binding methyltransferase superfamily. TrmB family.</text>
</comment>
<feature type="binding site" evidence="7">
    <location>
        <position position="69"/>
    </location>
    <ligand>
        <name>S-adenosyl-L-methionine</name>
        <dbReference type="ChEBI" id="CHEBI:59789"/>
    </ligand>
</feature>
<feature type="binding site" evidence="7">
    <location>
        <position position="144"/>
    </location>
    <ligand>
        <name>S-adenosyl-L-methionine</name>
        <dbReference type="ChEBI" id="CHEBI:59789"/>
    </ligand>
</feature>
<feature type="binding site" evidence="7">
    <location>
        <position position="148"/>
    </location>
    <ligand>
        <name>substrate</name>
    </ligand>
</feature>
<evidence type="ECO:0000256" key="7">
    <source>
        <dbReference type="HAMAP-Rule" id="MF_01057"/>
    </source>
</evidence>
<evidence type="ECO:0000256" key="4">
    <source>
        <dbReference type="ARBA" id="ARBA00022679"/>
    </source>
</evidence>
<evidence type="ECO:0000313" key="8">
    <source>
        <dbReference type="EMBL" id="SSW95821.1"/>
    </source>
</evidence>
<keyword evidence="5 7" id="KW-0949">S-adenosyl-L-methionine</keyword>
<feature type="binding site" evidence="7">
    <location>
        <position position="94"/>
    </location>
    <ligand>
        <name>S-adenosyl-L-methionine</name>
        <dbReference type="ChEBI" id="CHEBI:59789"/>
    </ligand>
</feature>
<evidence type="ECO:0000256" key="5">
    <source>
        <dbReference type="ARBA" id="ARBA00022691"/>
    </source>
</evidence>
<keyword evidence="3 7" id="KW-0489">Methyltransferase</keyword>
<dbReference type="NCBIfam" id="TIGR00091">
    <property type="entry name" value="tRNA (guanosine(46)-N7)-methyltransferase TrmB"/>
    <property type="match status" value="1"/>
</dbReference>
<dbReference type="GO" id="GO:0043527">
    <property type="term" value="C:tRNA methyltransferase complex"/>
    <property type="evidence" value="ECO:0007669"/>
    <property type="project" value="TreeGrafter"/>
</dbReference>
<dbReference type="FunFam" id="3.40.50.150:FF:000024">
    <property type="entry name" value="tRNA (guanine-N(7)-)-methyltransferase"/>
    <property type="match status" value="1"/>
</dbReference>
<reference evidence="8" key="1">
    <citation type="submission" date="2018-04" db="EMBL/GenBank/DDBJ databases">
        <authorList>
            <person name="Go L.Y."/>
            <person name="Mitchell J.A."/>
        </authorList>
    </citation>
    <scope>NUCLEOTIDE SEQUENCE</scope>
    <source>
        <strain evidence="8">ARTV</strain>
    </source>
</reference>
<keyword evidence="4 7" id="KW-0808">Transferase</keyword>
<dbReference type="Gene3D" id="3.40.50.150">
    <property type="entry name" value="Vaccinia Virus protein VP39"/>
    <property type="match status" value="1"/>
</dbReference>
<comment type="subunit">
    <text evidence="7">Monomer.</text>
</comment>
<dbReference type="InterPro" id="IPR029063">
    <property type="entry name" value="SAM-dependent_MTases_sf"/>
</dbReference>
<organism evidence="8">
    <name type="scientific">Arsenophonus endosymbiont of Trialeurodes vaporariorum</name>
    <dbReference type="NCBI Taxonomy" id="235567"/>
    <lineage>
        <taxon>Bacteria</taxon>
        <taxon>Pseudomonadati</taxon>
        <taxon>Pseudomonadota</taxon>
        <taxon>Gammaproteobacteria</taxon>
        <taxon>Enterobacterales</taxon>
        <taxon>Morganellaceae</taxon>
        <taxon>Arsenophonus</taxon>
    </lineage>
</organism>
<protein>
    <recommendedName>
        <fullName evidence="7">tRNA (guanine-N(7)-)-methyltransferase</fullName>
        <ecNumber evidence="7">2.1.1.33</ecNumber>
    </recommendedName>
    <alternativeName>
        <fullName evidence="7">tRNA (guanine(46)-N(7))-methyltransferase</fullName>
    </alternativeName>
    <alternativeName>
        <fullName evidence="7">tRNA(m7G46)-methyltransferase</fullName>
    </alternativeName>
</protein>
<dbReference type="EC" id="2.1.1.33" evidence="7"/>
<evidence type="ECO:0000256" key="1">
    <source>
        <dbReference type="ARBA" id="ARBA00000142"/>
    </source>
</evidence>
<comment type="pathway">
    <text evidence="7">tRNA modification; N(7)-methylguanine-tRNA biosynthesis.</text>
</comment>
<dbReference type="PROSITE" id="PS51625">
    <property type="entry name" value="SAM_MT_TRMB"/>
    <property type="match status" value="1"/>
</dbReference>
<dbReference type="HAMAP" id="MF_01057">
    <property type="entry name" value="tRNA_methyltr_TrmB"/>
    <property type="match status" value="1"/>
</dbReference>
<feature type="binding site" evidence="7">
    <location>
        <position position="180"/>
    </location>
    <ligand>
        <name>substrate</name>
    </ligand>
</feature>
<dbReference type="AlphaFoldDB" id="A0A3B0LZC4"/>
<dbReference type="UniPathway" id="UPA00989"/>
<dbReference type="EMBL" id="UFQR01000007">
    <property type="protein sequence ID" value="SSW95821.1"/>
    <property type="molecule type" value="Genomic_DNA"/>
</dbReference>
<evidence type="ECO:0000256" key="2">
    <source>
        <dbReference type="ARBA" id="ARBA00003015"/>
    </source>
</evidence>
<comment type="catalytic activity">
    <reaction evidence="1 7">
        <text>guanosine(46) in tRNA + S-adenosyl-L-methionine = N(7)-methylguanosine(46) in tRNA + S-adenosyl-L-homocysteine</text>
        <dbReference type="Rhea" id="RHEA:42708"/>
        <dbReference type="Rhea" id="RHEA-COMP:10188"/>
        <dbReference type="Rhea" id="RHEA-COMP:10189"/>
        <dbReference type="ChEBI" id="CHEBI:57856"/>
        <dbReference type="ChEBI" id="CHEBI:59789"/>
        <dbReference type="ChEBI" id="CHEBI:74269"/>
        <dbReference type="ChEBI" id="CHEBI:74480"/>
        <dbReference type="EC" id="2.1.1.33"/>
    </reaction>
</comment>
<keyword evidence="6 7" id="KW-0819">tRNA processing</keyword>
<evidence type="ECO:0000256" key="3">
    <source>
        <dbReference type="ARBA" id="ARBA00022603"/>
    </source>
</evidence>
<dbReference type="GO" id="GO:0008176">
    <property type="term" value="F:tRNA (guanine(46)-N7)-methyltransferase activity"/>
    <property type="evidence" value="ECO:0007669"/>
    <property type="project" value="UniProtKB-UniRule"/>
</dbReference>
<name>A0A3B0LZC4_9GAMM</name>
<dbReference type="Pfam" id="PF02390">
    <property type="entry name" value="Methyltransf_4"/>
    <property type="match status" value="1"/>
</dbReference>
<proteinExistence type="inferred from homology"/>
<gene>
    <name evidence="7 8" type="primary">trmB</name>
    <name evidence="8" type="ORF">ARTV_1919</name>
</gene>
<feature type="binding site" evidence="7">
    <location>
        <begin position="217"/>
        <end position="220"/>
    </location>
    <ligand>
        <name>substrate</name>
    </ligand>
</feature>
<feature type="region of interest" description="Interaction with RNA" evidence="7">
    <location>
        <begin position="150"/>
        <end position="155"/>
    </location>
</feature>